<feature type="compositionally biased region" description="Polar residues" evidence="1">
    <location>
        <begin position="71"/>
        <end position="86"/>
    </location>
</feature>
<dbReference type="InterPro" id="IPR017956">
    <property type="entry name" value="AT_hook_DNA-bd_motif"/>
</dbReference>
<feature type="compositionally biased region" description="Polar residues" evidence="1">
    <location>
        <begin position="103"/>
        <end position="114"/>
    </location>
</feature>
<protein>
    <submittedName>
        <fullName evidence="2">Uncharacterized protein</fullName>
    </submittedName>
</protein>
<proteinExistence type="predicted"/>
<feature type="region of interest" description="Disordered" evidence="1">
    <location>
        <begin position="43"/>
        <end position="86"/>
    </location>
</feature>
<sequence>MLIITWPRVFKRVDNFFPLNTLHDFEMSWDRIIQDSDEEELFVEDEVSTSIDPIQGHEPPVHDALPKPTNRPANHNTDHASGSINTPELQLGVDFDQFLQSQNTHQPSITSSQQQREERWIPSTADGGESIATGAMMTEIGLAQQRLFDDDGSIAGHNHSMSTTYPSGISEPCSFPMHYDHQDPNGTSKIPGPPNVPREPTQLVAPQPVNGYEYSTPAGETETHVETLLRNEEQVTADAPSKDIDETGQAKPQNSAQRSKCMHTEWASPHDTEPNSSVRSPQLNRSKIDHDQKEMTPPRSPVSTHDELSAPAETIHIAPPDIASIVKKRGRPKKQPVQLDDEDDELSMFHEPEFLQETNEKRRPGRPPKSEKPEPKKRGVKRSKTAPDTLQKSNKMIEDDDDVIWVESRQLEVENGNGNTKPMNGNDSNPKSPKQTSPEVKEQPAMDEKVKDPAPAPKKRGRKRKQTAEQTTEQAAEQAAEQTAEAPPTSKEVQSEINQDKIDTEAKELPILDPPKDDKQEETPMAKEPQLNQPAKQSTVDTLPQTPQISKARKTHSPISSTSKVPYRIGLSKKARIAPLLKVVRK</sequence>
<comment type="caution">
    <text evidence="2">The sequence shown here is derived from an EMBL/GenBank/DDBJ whole genome shotgun (WGS) entry which is preliminary data.</text>
</comment>
<evidence type="ECO:0000256" key="1">
    <source>
        <dbReference type="SAM" id="MobiDB-lite"/>
    </source>
</evidence>
<dbReference type="AlphaFoldDB" id="A0AAD6DAF1"/>
<dbReference type="SMART" id="SM00384">
    <property type="entry name" value="AT_hook"/>
    <property type="match status" value="3"/>
</dbReference>
<keyword evidence="3" id="KW-1185">Reference proteome</keyword>
<feature type="region of interest" description="Disordered" evidence="1">
    <location>
        <begin position="103"/>
        <end position="122"/>
    </location>
</feature>
<dbReference type="GO" id="GO:0003677">
    <property type="term" value="F:DNA binding"/>
    <property type="evidence" value="ECO:0007669"/>
    <property type="project" value="InterPro"/>
</dbReference>
<feature type="compositionally biased region" description="Low complexity" evidence="1">
    <location>
        <begin position="468"/>
        <end position="489"/>
    </location>
</feature>
<dbReference type="EMBL" id="JAQJAC010000010">
    <property type="protein sequence ID" value="KAJ5568079.1"/>
    <property type="molecule type" value="Genomic_DNA"/>
</dbReference>
<name>A0AAD6DAF1_9EURO</name>
<organism evidence="2 3">
    <name type="scientific">Penicillium hetheringtonii</name>
    <dbReference type="NCBI Taxonomy" id="911720"/>
    <lineage>
        <taxon>Eukaryota</taxon>
        <taxon>Fungi</taxon>
        <taxon>Dikarya</taxon>
        <taxon>Ascomycota</taxon>
        <taxon>Pezizomycotina</taxon>
        <taxon>Eurotiomycetes</taxon>
        <taxon>Eurotiomycetidae</taxon>
        <taxon>Eurotiales</taxon>
        <taxon>Aspergillaceae</taxon>
        <taxon>Penicillium</taxon>
    </lineage>
</organism>
<accession>A0AAD6DAF1</accession>
<feature type="compositionally biased region" description="Polar residues" evidence="1">
    <location>
        <begin position="530"/>
        <end position="549"/>
    </location>
</feature>
<feature type="compositionally biased region" description="Polar residues" evidence="1">
    <location>
        <begin position="274"/>
        <end position="285"/>
    </location>
</feature>
<dbReference type="PRINTS" id="PR00929">
    <property type="entry name" value="ATHOOK"/>
</dbReference>
<feature type="region of interest" description="Disordered" evidence="1">
    <location>
        <begin position="234"/>
        <end position="571"/>
    </location>
</feature>
<gene>
    <name evidence="2" type="ORF">N7450_010565</name>
</gene>
<reference evidence="2 3" key="1">
    <citation type="journal article" date="2023" name="IMA Fungus">
        <title>Comparative genomic study of the Penicillium genus elucidates a diverse pangenome and 15 lateral gene transfer events.</title>
        <authorList>
            <person name="Petersen C."/>
            <person name="Sorensen T."/>
            <person name="Nielsen M.R."/>
            <person name="Sondergaard T.E."/>
            <person name="Sorensen J.L."/>
            <person name="Fitzpatrick D.A."/>
            <person name="Frisvad J.C."/>
            <person name="Nielsen K.L."/>
        </authorList>
    </citation>
    <scope>NUCLEOTIDE SEQUENCE [LARGE SCALE GENOMIC DNA]</scope>
    <source>
        <strain evidence="2 3">IBT 29057</strain>
    </source>
</reference>
<feature type="compositionally biased region" description="Polar residues" evidence="1">
    <location>
        <begin position="416"/>
        <end position="438"/>
    </location>
</feature>
<evidence type="ECO:0000313" key="3">
    <source>
        <dbReference type="Proteomes" id="UP001216150"/>
    </source>
</evidence>
<feature type="compositionally biased region" description="Basic and acidic residues" evidence="1">
    <location>
        <begin position="498"/>
        <end position="525"/>
    </location>
</feature>
<evidence type="ECO:0000313" key="2">
    <source>
        <dbReference type="EMBL" id="KAJ5568079.1"/>
    </source>
</evidence>
<feature type="compositionally biased region" description="Basic and acidic residues" evidence="1">
    <location>
        <begin position="286"/>
        <end position="296"/>
    </location>
</feature>
<dbReference type="Proteomes" id="UP001216150">
    <property type="component" value="Unassembled WGS sequence"/>
</dbReference>
<feature type="compositionally biased region" description="Basic and acidic residues" evidence="1">
    <location>
        <begin position="347"/>
        <end position="377"/>
    </location>
</feature>
<feature type="compositionally biased region" description="Basic and acidic residues" evidence="1">
    <location>
        <begin position="439"/>
        <end position="452"/>
    </location>
</feature>